<evidence type="ECO:0000256" key="6">
    <source>
        <dbReference type="ARBA" id="ARBA00023080"/>
    </source>
</evidence>
<comment type="catalytic activity">
    <reaction evidence="7">
        <text>ITP + H2O = IMP + diphosphate + H(+)</text>
        <dbReference type="Rhea" id="RHEA:29399"/>
        <dbReference type="ChEBI" id="CHEBI:15377"/>
        <dbReference type="ChEBI" id="CHEBI:15378"/>
        <dbReference type="ChEBI" id="CHEBI:33019"/>
        <dbReference type="ChEBI" id="CHEBI:58053"/>
        <dbReference type="ChEBI" id="CHEBI:61402"/>
        <dbReference type="EC" id="3.6.1.66"/>
    </reaction>
</comment>
<dbReference type="EMBL" id="JAGFNY010000002">
    <property type="protein sequence ID" value="MBW7569577.1"/>
    <property type="molecule type" value="Genomic_DNA"/>
</dbReference>
<evidence type="ECO:0000256" key="2">
    <source>
        <dbReference type="ARBA" id="ARBA00022723"/>
    </source>
</evidence>
<keyword evidence="10" id="KW-1185">Reference proteome</keyword>
<accession>A0ABS7DE52</accession>
<feature type="active site" description="Proton acceptor" evidence="7">
    <location>
        <position position="70"/>
    </location>
</feature>
<reference evidence="9 10" key="1">
    <citation type="submission" date="2021-03" db="EMBL/GenBank/DDBJ databases">
        <title>Succinivibrio sp. nov. isolated from feces of cow.</title>
        <authorList>
            <person name="Choi J.-Y."/>
        </authorList>
    </citation>
    <scope>NUCLEOTIDE SEQUENCE [LARGE SCALE GENOMIC DNA]</scope>
    <source>
        <strain evidence="9 10">AGMB01872</strain>
    </source>
</reference>
<feature type="binding site" evidence="7">
    <location>
        <position position="70"/>
    </location>
    <ligand>
        <name>Mg(2+)</name>
        <dbReference type="ChEBI" id="CHEBI:18420"/>
    </ligand>
</feature>
<name>A0ABS7DE52_9GAMM</name>
<comment type="caution">
    <text evidence="9">The sequence shown here is derived from an EMBL/GenBank/DDBJ whole genome shotgun (WGS) entry which is preliminary data.</text>
</comment>
<dbReference type="PANTHER" id="PTHR11067:SF9">
    <property type="entry name" value="INOSINE TRIPHOSPHATE PYROPHOSPHATASE"/>
    <property type="match status" value="1"/>
</dbReference>
<comment type="catalytic activity">
    <reaction evidence="7">
        <text>XTP + H2O = XMP + diphosphate + H(+)</text>
        <dbReference type="Rhea" id="RHEA:28610"/>
        <dbReference type="ChEBI" id="CHEBI:15377"/>
        <dbReference type="ChEBI" id="CHEBI:15378"/>
        <dbReference type="ChEBI" id="CHEBI:33019"/>
        <dbReference type="ChEBI" id="CHEBI:57464"/>
        <dbReference type="ChEBI" id="CHEBI:61314"/>
        <dbReference type="EC" id="3.6.1.66"/>
    </reaction>
</comment>
<protein>
    <recommendedName>
        <fullName evidence="7">dITP/XTP pyrophosphatase</fullName>
        <ecNumber evidence="7">3.6.1.66</ecNumber>
    </recommendedName>
    <alternativeName>
        <fullName evidence="7">Non-canonical purine NTP pyrophosphatase</fullName>
    </alternativeName>
    <alternativeName>
        <fullName evidence="7">Non-standard purine NTP pyrophosphatase</fullName>
    </alternativeName>
    <alternativeName>
        <fullName evidence="7">Nucleoside-triphosphate diphosphatase</fullName>
    </alternativeName>
    <alternativeName>
        <fullName evidence="7">Nucleoside-triphosphate pyrophosphatase</fullName>
        <shortName evidence="7">NTPase</shortName>
    </alternativeName>
</protein>
<comment type="subunit">
    <text evidence="7">Homodimer.</text>
</comment>
<dbReference type="InterPro" id="IPR002637">
    <property type="entry name" value="RdgB/HAM1"/>
</dbReference>
<evidence type="ECO:0000256" key="3">
    <source>
        <dbReference type="ARBA" id="ARBA00022741"/>
    </source>
</evidence>
<comment type="cofactor">
    <cofactor evidence="7">
        <name>Mg(2+)</name>
        <dbReference type="ChEBI" id="CHEBI:18420"/>
    </cofactor>
    <text evidence="7">Binds 1 Mg(2+) ion per subunit.</text>
</comment>
<keyword evidence="6 7" id="KW-0546">Nucleotide metabolism</keyword>
<evidence type="ECO:0000256" key="1">
    <source>
        <dbReference type="ARBA" id="ARBA00008023"/>
    </source>
</evidence>
<dbReference type="Gene3D" id="3.90.950.10">
    <property type="match status" value="1"/>
</dbReference>
<feature type="binding site" evidence="7">
    <location>
        <position position="178"/>
    </location>
    <ligand>
        <name>substrate</name>
    </ligand>
</feature>
<dbReference type="InterPro" id="IPR020922">
    <property type="entry name" value="dITP/XTP_pyrophosphatase"/>
</dbReference>
<dbReference type="RefSeq" id="WP_219936252.1">
    <property type="nucleotide sequence ID" value="NZ_JAGFNY010000002.1"/>
</dbReference>
<keyword evidence="5 7" id="KW-0460">Magnesium</keyword>
<gene>
    <name evidence="9" type="primary">rdgB</name>
    <name evidence="9" type="ORF">J5V48_01560</name>
</gene>
<dbReference type="NCBIfam" id="TIGR00042">
    <property type="entry name" value="RdgB/HAM1 family non-canonical purine NTP pyrophosphatase"/>
    <property type="match status" value="1"/>
</dbReference>
<keyword evidence="2 7" id="KW-0479">Metal-binding</keyword>
<keyword evidence="4 7" id="KW-0378">Hydrolase</keyword>
<evidence type="ECO:0000256" key="8">
    <source>
        <dbReference type="RuleBase" id="RU003781"/>
    </source>
</evidence>
<feature type="binding site" evidence="7">
    <location>
        <position position="71"/>
    </location>
    <ligand>
        <name>substrate</name>
    </ligand>
</feature>
<comment type="function">
    <text evidence="7">Pyrophosphatase that catalyzes the hydrolysis of nucleoside triphosphates to their monophosphate derivatives, with a high preference for the non-canonical purine nucleotides XTP (xanthosine triphosphate), dITP (deoxyinosine triphosphate) and ITP. Seems to function as a house-cleaning enzyme that removes non-canonical purine nucleotides from the nucleotide pool, thus preventing their incorporation into DNA/RNA and avoiding chromosomal lesions.</text>
</comment>
<dbReference type="Proteomes" id="UP000731465">
    <property type="component" value="Unassembled WGS sequence"/>
</dbReference>
<feature type="binding site" evidence="7">
    <location>
        <begin position="9"/>
        <end position="14"/>
    </location>
    <ligand>
        <name>substrate</name>
    </ligand>
</feature>
<proteinExistence type="inferred from homology"/>
<comment type="caution">
    <text evidence="7">Lacks conserved residue(s) required for the propagation of feature annotation.</text>
</comment>
<dbReference type="InterPro" id="IPR029001">
    <property type="entry name" value="ITPase-like_fam"/>
</dbReference>
<evidence type="ECO:0000256" key="5">
    <source>
        <dbReference type="ARBA" id="ARBA00022842"/>
    </source>
</evidence>
<dbReference type="Pfam" id="PF01725">
    <property type="entry name" value="Ham1p_like"/>
    <property type="match status" value="1"/>
</dbReference>
<sequence length="200" mass="22054">MNRQIVLASSNQGKAREFKALLEPLGYNVVLQKEFNVPEANEDGLSFIENAIIKARNAAKYSNQWALADDSGICVDALNGAPGIYSARYSGVHGDEKGCNKKLLEELKNVPFEKRTARYCCALALVRSYDDPVPLTVLCSWDGNIGFEEVGSGGFGYDPLFVVTNRNCTAAQLPPQIKNLISHRGRALQSLVYKLEHMSR</sequence>
<dbReference type="SUPFAM" id="SSF52972">
    <property type="entry name" value="ITPase-like"/>
    <property type="match status" value="1"/>
</dbReference>
<dbReference type="PANTHER" id="PTHR11067">
    <property type="entry name" value="INOSINE TRIPHOSPHATE PYROPHOSPHATASE/HAM1 PROTEIN"/>
    <property type="match status" value="1"/>
</dbReference>
<keyword evidence="3 7" id="KW-0547">Nucleotide-binding</keyword>
<evidence type="ECO:0000256" key="7">
    <source>
        <dbReference type="HAMAP-Rule" id="MF_01405"/>
    </source>
</evidence>
<feature type="binding site" evidence="7">
    <location>
        <begin position="183"/>
        <end position="184"/>
    </location>
    <ligand>
        <name>substrate</name>
    </ligand>
</feature>
<dbReference type="CDD" id="cd00515">
    <property type="entry name" value="HAM1"/>
    <property type="match status" value="1"/>
</dbReference>
<feature type="binding site" evidence="7">
    <location>
        <begin position="155"/>
        <end position="158"/>
    </location>
    <ligand>
        <name>substrate</name>
    </ligand>
</feature>
<dbReference type="EC" id="3.6.1.66" evidence="7"/>
<evidence type="ECO:0000313" key="9">
    <source>
        <dbReference type="EMBL" id="MBW7569577.1"/>
    </source>
</evidence>
<evidence type="ECO:0000256" key="4">
    <source>
        <dbReference type="ARBA" id="ARBA00022801"/>
    </source>
</evidence>
<comment type="similarity">
    <text evidence="1 7 8">Belongs to the HAM1 NTPase family.</text>
</comment>
<organism evidence="9 10">
    <name type="scientific">Succinivibrio faecicola</name>
    <dbReference type="NCBI Taxonomy" id="2820300"/>
    <lineage>
        <taxon>Bacteria</taxon>
        <taxon>Pseudomonadati</taxon>
        <taxon>Pseudomonadota</taxon>
        <taxon>Gammaproteobacteria</taxon>
        <taxon>Aeromonadales</taxon>
        <taxon>Succinivibrionaceae</taxon>
        <taxon>Succinivibrio</taxon>
    </lineage>
</organism>
<evidence type="ECO:0000313" key="10">
    <source>
        <dbReference type="Proteomes" id="UP000731465"/>
    </source>
</evidence>
<comment type="catalytic activity">
    <reaction evidence="7">
        <text>dITP + H2O = dIMP + diphosphate + H(+)</text>
        <dbReference type="Rhea" id="RHEA:28342"/>
        <dbReference type="ChEBI" id="CHEBI:15377"/>
        <dbReference type="ChEBI" id="CHEBI:15378"/>
        <dbReference type="ChEBI" id="CHEBI:33019"/>
        <dbReference type="ChEBI" id="CHEBI:61194"/>
        <dbReference type="ChEBI" id="CHEBI:61382"/>
        <dbReference type="EC" id="3.6.1.66"/>
    </reaction>
</comment>
<dbReference type="HAMAP" id="MF_01405">
    <property type="entry name" value="Non_canon_purine_NTPase"/>
    <property type="match status" value="1"/>
</dbReference>